<feature type="region of interest" description="Disordered" evidence="1">
    <location>
        <begin position="76"/>
        <end position="125"/>
    </location>
</feature>
<sequence length="229" mass="26202">MKLCDTEAVLDSLRRNQGVVSDNEAFERELIWMKEKMGKLERERTLLNTNYDSLEQDYQVLQKEMEELHKQLTVARNTQPTPSMQPTPVSQSKISVHNSMSSESAHEERNDLKQNTNSSESSINKGENSLCERLIKVEREKNELKLKQRALNVPAEKRLCLIEEELKVTNGKVASLRQELWSVQASKCMDSTVCEMNTKTHGAIIVASQMLSMTITPAVVLCWNFKFLI</sequence>
<reference evidence="2" key="1">
    <citation type="submission" date="2023-11" db="EMBL/GenBank/DDBJ databases">
        <title>Genome assemblies of two species of porcelain crab, Petrolisthes cinctipes and Petrolisthes manimaculis (Anomura: Porcellanidae).</title>
        <authorList>
            <person name="Angst P."/>
        </authorList>
    </citation>
    <scope>NUCLEOTIDE SEQUENCE</scope>
    <source>
        <strain evidence="2">PB745_02</strain>
        <tissue evidence="2">Gill</tissue>
    </source>
</reference>
<dbReference type="AlphaFoldDB" id="A0AAE1QEF1"/>
<feature type="compositionally biased region" description="Polar residues" evidence="1">
    <location>
        <begin position="76"/>
        <end position="103"/>
    </location>
</feature>
<proteinExistence type="predicted"/>
<dbReference type="EMBL" id="JAWZYT010000301">
    <property type="protein sequence ID" value="KAK4325034.1"/>
    <property type="molecule type" value="Genomic_DNA"/>
</dbReference>
<accession>A0AAE1QEF1</accession>
<evidence type="ECO:0000313" key="3">
    <source>
        <dbReference type="Proteomes" id="UP001292094"/>
    </source>
</evidence>
<gene>
    <name evidence="2" type="ORF">Pmani_004345</name>
</gene>
<feature type="compositionally biased region" description="Polar residues" evidence="1">
    <location>
        <begin position="113"/>
        <end position="125"/>
    </location>
</feature>
<evidence type="ECO:0000313" key="2">
    <source>
        <dbReference type="EMBL" id="KAK4325034.1"/>
    </source>
</evidence>
<evidence type="ECO:0000256" key="1">
    <source>
        <dbReference type="SAM" id="MobiDB-lite"/>
    </source>
</evidence>
<dbReference type="Proteomes" id="UP001292094">
    <property type="component" value="Unassembled WGS sequence"/>
</dbReference>
<organism evidence="2 3">
    <name type="scientific">Petrolisthes manimaculis</name>
    <dbReference type="NCBI Taxonomy" id="1843537"/>
    <lineage>
        <taxon>Eukaryota</taxon>
        <taxon>Metazoa</taxon>
        <taxon>Ecdysozoa</taxon>
        <taxon>Arthropoda</taxon>
        <taxon>Crustacea</taxon>
        <taxon>Multicrustacea</taxon>
        <taxon>Malacostraca</taxon>
        <taxon>Eumalacostraca</taxon>
        <taxon>Eucarida</taxon>
        <taxon>Decapoda</taxon>
        <taxon>Pleocyemata</taxon>
        <taxon>Anomura</taxon>
        <taxon>Galatheoidea</taxon>
        <taxon>Porcellanidae</taxon>
        <taxon>Petrolisthes</taxon>
    </lineage>
</organism>
<protein>
    <submittedName>
        <fullName evidence="2">Uncharacterized protein</fullName>
    </submittedName>
</protein>
<comment type="caution">
    <text evidence="2">The sequence shown here is derived from an EMBL/GenBank/DDBJ whole genome shotgun (WGS) entry which is preliminary data.</text>
</comment>
<keyword evidence="3" id="KW-1185">Reference proteome</keyword>
<name>A0AAE1QEF1_9EUCA</name>